<evidence type="ECO:0000256" key="4">
    <source>
        <dbReference type="ARBA" id="ARBA00022993"/>
    </source>
</evidence>
<dbReference type="EC" id="2.7.1.24" evidence="5 6"/>
<dbReference type="PANTHER" id="PTHR10695">
    <property type="entry name" value="DEPHOSPHO-COA KINASE-RELATED"/>
    <property type="match status" value="1"/>
</dbReference>
<dbReference type="NCBIfam" id="TIGR00152">
    <property type="entry name" value="dephospho-CoA kinase"/>
    <property type="match status" value="1"/>
</dbReference>
<sequence length="201" mass="22934">MLKLRKVAITGSLSCGKSSVCRILKELGAYVVSADEIVHQLLSSDANVSQRVVKLLGTGILVNQQIDRSRVAQRVFLDNQLLKSLEEILHPAVYDEIEQQYQKQQDKNQFPLFIAEIPLLFESDGEKRFDAVIAVVANEDACFERFNKATHYDRKEFDKRMAEQMLPMEKAIRADYVIMNNGAISDLQQPLRELYQELTEG</sequence>
<gene>
    <name evidence="5 7" type="primary">coaE</name>
    <name evidence="7" type="ORF">PNK_0225</name>
</gene>
<dbReference type="HAMAP" id="MF_00376">
    <property type="entry name" value="Dephospho_CoA_kinase"/>
    <property type="match status" value="1"/>
</dbReference>
<comment type="catalytic activity">
    <reaction evidence="5">
        <text>3'-dephospho-CoA + ATP = ADP + CoA + H(+)</text>
        <dbReference type="Rhea" id="RHEA:18245"/>
        <dbReference type="ChEBI" id="CHEBI:15378"/>
        <dbReference type="ChEBI" id="CHEBI:30616"/>
        <dbReference type="ChEBI" id="CHEBI:57287"/>
        <dbReference type="ChEBI" id="CHEBI:57328"/>
        <dbReference type="ChEBI" id="CHEBI:456216"/>
        <dbReference type="EC" id="2.7.1.24"/>
    </reaction>
</comment>
<dbReference type="STRING" id="389348.PNK_0225"/>
<keyword evidence="5 7" id="KW-0418">Kinase</keyword>
<evidence type="ECO:0000256" key="3">
    <source>
        <dbReference type="ARBA" id="ARBA00022840"/>
    </source>
</evidence>
<keyword evidence="4 5" id="KW-0173">Coenzyme A biosynthesis</keyword>
<comment type="function">
    <text evidence="5">Catalyzes the phosphorylation of the 3'-hydroxyl group of dephosphocoenzyme A to form coenzyme A.</text>
</comment>
<dbReference type="Pfam" id="PF01121">
    <property type="entry name" value="CoaE"/>
    <property type="match status" value="1"/>
</dbReference>
<proteinExistence type="inferred from homology"/>
<dbReference type="Gene3D" id="3.40.50.300">
    <property type="entry name" value="P-loop containing nucleotide triphosphate hydrolases"/>
    <property type="match status" value="1"/>
</dbReference>
<comment type="subcellular location">
    <subcellularLocation>
        <location evidence="5">Cytoplasm</location>
    </subcellularLocation>
</comment>
<accession>A0A0U5JDM0</accession>
<reference evidence="8" key="1">
    <citation type="submission" date="2015-09" db="EMBL/GenBank/DDBJ databases">
        <authorList>
            <person name="Bertelli C."/>
        </authorList>
    </citation>
    <scope>NUCLEOTIDE SEQUENCE [LARGE SCALE GENOMIC DNA]</scope>
    <source>
        <strain evidence="8">KNic</strain>
    </source>
</reference>
<comment type="similarity">
    <text evidence="1 5">Belongs to the CoaE family.</text>
</comment>
<evidence type="ECO:0000256" key="5">
    <source>
        <dbReference type="HAMAP-Rule" id="MF_00376"/>
    </source>
</evidence>
<organism evidence="7 8">
    <name type="scientific">Candidatus Protochlamydia naegleriophila</name>
    <dbReference type="NCBI Taxonomy" id="389348"/>
    <lineage>
        <taxon>Bacteria</taxon>
        <taxon>Pseudomonadati</taxon>
        <taxon>Chlamydiota</taxon>
        <taxon>Chlamydiia</taxon>
        <taxon>Parachlamydiales</taxon>
        <taxon>Parachlamydiaceae</taxon>
        <taxon>Candidatus Protochlamydia</taxon>
    </lineage>
</organism>
<dbReference type="Proteomes" id="UP000069902">
    <property type="component" value="Chromosome cPNK"/>
</dbReference>
<protein>
    <recommendedName>
        <fullName evidence="5 6">Dephospho-CoA kinase</fullName>
        <ecNumber evidence="5 6">2.7.1.24</ecNumber>
    </recommendedName>
    <alternativeName>
        <fullName evidence="5">Dephosphocoenzyme A kinase</fullName>
    </alternativeName>
</protein>
<dbReference type="InterPro" id="IPR001977">
    <property type="entry name" value="Depp_CoAkinase"/>
</dbReference>
<dbReference type="InParanoid" id="A0A0U5JDM0"/>
<dbReference type="EMBL" id="LN879502">
    <property type="protein sequence ID" value="CUI15862.1"/>
    <property type="molecule type" value="Genomic_DNA"/>
</dbReference>
<comment type="pathway">
    <text evidence="5">Cofactor biosynthesis; coenzyme A biosynthesis; CoA from (R)-pantothenate: step 5/5.</text>
</comment>
<feature type="binding site" evidence="5">
    <location>
        <begin position="14"/>
        <end position="19"/>
    </location>
    <ligand>
        <name>ATP</name>
        <dbReference type="ChEBI" id="CHEBI:30616"/>
    </ligand>
</feature>
<keyword evidence="2 5" id="KW-0547">Nucleotide-binding</keyword>
<keyword evidence="8" id="KW-1185">Reference proteome</keyword>
<keyword evidence="5" id="KW-0963">Cytoplasm</keyword>
<evidence type="ECO:0000256" key="1">
    <source>
        <dbReference type="ARBA" id="ARBA00009018"/>
    </source>
</evidence>
<evidence type="ECO:0000313" key="8">
    <source>
        <dbReference type="Proteomes" id="UP000069902"/>
    </source>
</evidence>
<dbReference type="PANTHER" id="PTHR10695:SF46">
    <property type="entry name" value="BIFUNCTIONAL COENZYME A SYNTHASE-RELATED"/>
    <property type="match status" value="1"/>
</dbReference>
<dbReference type="PROSITE" id="PS51219">
    <property type="entry name" value="DPCK"/>
    <property type="match status" value="1"/>
</dbReference>
<name>A0A0U5JDM0_9BACT</name>
<dbReference type="GO" id="GO:0005524">
    <property type="term" value="F:ATP binding"/>
    <property type="evidence" value="ECO:0007669"/>
    <property type="project" value="UniProtKB-UniRule"/>
</dbReference>
<evidence type="ECO:0000313" key="7">
    <source>
        <dbReference type="EMBL" id="CUI15862.1"/>
    </source>
</evidence>
<dbReference type="SUPFAM" id="SSF52540">
    <property type="entry name" value="P-loop containing nucleoside triphosphate hydrolases"/>
    <property type="match status" value="1"/>
</dbReference>
<dbReference type="AlphaFoldDB" id="A0A0U5JDM0"/>
<dbReference type="GO" id="GO:0004140">
    <property type="term" value="F:dephospho-CoA kinase activity"/>
    <property type="evidence" value="ECO:0007669"/>
    <property type="project" value="UniProtKB-UniRule"/>
</dbReference>
<keyword evidence="5 7" id="KW-0808">Transferase</keyword>
<dbReference type="GO" id="GO:0005737">
    <property type="term" value="C:cytoplasm"/>
    <property type="evidence" value="ECO:0007669"/>
    <property type="project" value="UniProtKB-SubCell"/>
</dbReference>
<dbReference type="InterPro" id="IPR027417">
    <property type="entry name" value="P-loop_NTPase"/>
</dbReference>
<evidence type="ECO:0000256" key="6">
    <source>
        <dbReference type="NCBIfam" id="TIGR00152"/>
    </source>
</evidence>
<evidence type="ECO:0000256" key="2">
    <source>
        <dbReference type="ARBA" id="ARBA00022741"/>
    </source>
</evidence>
<dbReference type="PATRIC" id="fig|389348.3.peg.257"/>
<keyword evidence="3 5" id="KW-0067">ATP-binding</keyword>
<dbReference type="GO" id="GO:0015937">
    <property type="term" value="P:coenzyme A biosynthetic process"/>
    <property type="evidence" value="ECO:0007669"/>
    <property type="project" value="UniProtKB-UniRule"/>
</dbReference>
<dbReference type="FunCoup" id="A0A0U5JDM0">
    <property type="interactions" value="317"/>
</dbReference>
<dbReference type="RefSeq" id="WP_032124871.1">
    <property type="nucleotide sequence ID" value="NZ_LN879502.1"/>
</dbReference>
<dbReference type="KEGG" id="pnl:PNK_0225"/>
<dbReference type="UniPathway" id="UPA00241">
    <property type="reaction ID" value="UER00356"/>
</dbReference>
<dbReference type="CDD" id="cd02022">
    <property type="entry name" value="DPCK"/>
    <property type="match status" value="1"/>
</dbReference>